<comment type="caution">
    <text evidence="1">The sequence shown here is derived from an EMBL/GenBank/DDBJ whole genome shotgun (WGS) entry which is preliminary data.</text>
</comment>
<protein>
    <submittedName>
        <fullName evidence="1">Uncharacterized protein</fullName>
    </submittedName>
</protein>
<dbReference type="Proteomes" id="UP000218807">
    <property type="component" value="Unassembled WGS sequence"/>
</dbReference>
<evidence type="ECO:0000313" key="2">
    <source>
        <dbReference type="Proteomes" id="UP000218807"/>
    </source>
</evidence>
<sequence>MLDQMARGDMPNEQQFRTIAAALLEDQKEAIVLIGQAEETVGPFNPIGFEEIVTETRRASRVELDSAGCRYLTSLPPPGCC</sequence>
<name>A0A2A5KKB5_9HYPH</name>
<reference evidence="1 2" key="1">
    <citation type="submission" date="2017-09" db="EMBL/GenBank/DDBJ databases">
        <title>Comparative genomics of rhizobia isolated from Phaseolus vulgaris in China.</title>
        <authorList>
            <person name="Tong W."/>
        </authorList>
    </citation>
    <scope>NUCLEOTIDE SEQUENCE [LARGE SCALE GENOMIC DNA]</scope>
    <source>
        <strain evidence="1 2">L101</strain>
    </source>
</reference>
<accession>A0A2A5KKB5</accession>
<dbReference type="AlphaFoldDB" id="A0A2A5KKB5"/>
<organism evidence="1 2">
    <name type="scientific">Rhizobium sophoriradicis</name>
    <dbReference type="NCBI Taxonomy" id="1535245"/>
    <lineage>
        <taxon>Bacteria</taxon>
        <taxon>Pseudomonadati</taxon>
        <taxon>Pseudomonadota</taxon>
        <taxon>Alphaproteobacteria</taxon>
        <taxon>Hyphomicrobiales</taxon>
        <taxon>Rhizobiaceae</taxon>
        <taxon>Rhizobium/Agrobacterium group</taxon>
        <taxon>Rhizobium</taxon>
    </lineage>
</organism>
<gene>
    <name evidence="1" type="ORF">CPT34_29630</name>
</gene>
<dbReference type="EMBL" id="NXDM01000042">
    <property type="protein sequence ID" value="PCK77478.1"/>
    <property type="molecule type" value="Genomic_DNA"/>
</dbReference>
<evidence type="ECO:0000313" key="1">
    <source>
        <dbReference type="EMBL" id="PCK77478.1"/>
    </source>
</evidence>
<keyword evidence="2" id="KW-1185">Reference proteome</keyword>
<dbReference type="RefSeq" id="WP_096764842.1">
    <property type="nucleotide sequence ID" value="NZ_NXDM01000042.1"/>
</dbReference>
<proteinExistence type="predicted"/>